<evidence type="ECO:0008006" key="2">
    <source>
        <dbReference type="Google" id="ProtNLM"/>
    </source>
</evidence>
<comment type="caution">
    <text evidence="1">The sequence shown here is derived from an EMBL/GenBank/DDBJ whole genome shotgun (WGS) entry which is preliminary data.</text>
</comment>
<dbReference type="SUPFAM" id="SSF53822">
    <property type="entry name" value="Periplasmic binding protein-like I"/>
    <property type="match status" value="1"/>
</dbReference>
<reference evidence="1" key="1">
    <citation type="submission" date="2019-08" db="EMBL/GenBank/DDBJ databases">
        <authorList>
            <person name="Kucharzyk K."/>
            <person name="Murdoch R.W."/>
            <person name="Higgins S."/>
            <person name="Loffler F."/>
        </authorList>
    </citation>
    <scope>NUCLEOTIDE SEQUENCE</scope>
</reference>
<dbReference type="EMBL" id="VSSQ01027529">
    <property type="protein sequence ID" value="MPM76828.1"/>
    <property type="molecule type" value="Genomic_DNA"/>
</dbReference>
<proteinExistence type="predicted"/>
<sequence>MVGNSKADASIDKFIEFYSGALIAIQEAKEHGISFEISTFDTEKSEEKIQEVLQNPELINMDLIIGPAYTNQIPYVSDFSKENKINTLIPFSSKVYDVNVNPYLLQFNPGIAVEVKFIAEILNNEYRNDNIIFCDVPAVSILDDGYEFAFELQNELRRLKREFSKTELTDEKAAPLLNLFENNKKNIVVFNTNKYASVTNYIDSLATSDKNRNIVLFTQYSWPEIKNAQLASFSIAPFKSDFSGSELNIYNKQFSKLFNWKPTSKTPRYDILGYDLTNYFVALMYNYGNNFSSKRNKLPISSGIQSQLKFERVTDKTGYVNKQLYYILQNNK</sequence>
<dbReference type="AlphaFoldDB" id="A0A645CIU8"/>
<evidence type="ECO:0000313" key="1">
    <source>
        <dbReference type="EMBL" id="MPM76828.1"/>
    </source>
</evidence>
<protein>
    <recommendedName>
        <fullName evidence="2">Leucine-binding protein domain-containing protein</fullName>
    </recommendedName>
</protein>
<dbReference type="InterPro" id="IPR028082">
    <property type="entry name" value="Peripla_BP_I"/>
</dbReference>
<name>A0A645CIU8_9ZZZZ</name>
<dbReference type="Gene3D" id="3.40.50.2300">
    <property type="match status" value="2"/>
</dbReference>
<organism evidence="1">
    <name type="scientific">bioreactor metagenome</name>
    <dbReference type="NCBI Taxonomy" id="1076179"/>
    <lineage>
        <taxon>unclassified sequences</taxon>
        <taxon>metagenomes</taxon>
        <taxon>ecological metagenomes</taxon>
    </lineage>
</organism>
<gene>
    <name evidence="1" type="ORF">SDC9_123827</name>
</gene>
<accession>A0A645CIU8</accession>